<reference evidence="1" key="1">
    <citation type="submission" date="2021-07" db="EMBL/GenBank/DDBJ databases">
        <title>Characterization of Emerging Pathogens Carrying KPC-2 Gene in IncP-6 Plasmids Isolated from Urban Sewage in Argentina.</title>
        <authorList>
            <person name="Ghiglione B."/>
            <person name="Haim M.S."/>
            <person name="Dropa M."/>
        </authorList>
    </citation>
    <scope>NUCLEOTIDE SEQUENCE</scope>
    <source>
        <strain evidence="1">WW-19C</strain>
    </source>
</reference>
<evidence type="ECO:0000313" key="2">
    <source>
        <dbReference type="Proteomes" id="UP000826990"/>
    </source>
</evidence>
<accession>A0AAQ0J9J0</accession>
<protein>
    <submittedName>
        <fullName evidence="1">Uncharacterized protein</fullName>
    </submittedName>
</protein>
<dbReference type="EMBL" id="CP080107">
    <property type="protein sequence ID" value="QYD26113.1"/>
    <property type="molecule type" value="Genomic_DNA"/>
</dbReference>
<name>A0AAQ0J9J0_ENTAS</name>
<organism evidence="1 2">
    <name type="scientific">Enterobacter asburiae</name>
    <dbReference type="NCBI Taxonomy" id="61645"/>
    <lineage>
        <taxon>Bacteria</taxon>
        <taxon>Pseudomonadati</taxon>
        <taxon>Pseudomonadota</taxon>
        <taxon>Gammaproteobacteria</taxon>
        <taxon>Enterobacterales</taxon>
        <taxon>Enterobacteriaceae</taxon>
        <taxon>Enterobacter</taxon>
        <taxon>Enterobacter cloacae complex</taxon>
    </lineage>
</organism>
<dbReference type="RefSeq" id="WP_126327813.1">
    <property type="nucleotide sequence ID" value="NZ_CABMNW010000080.1"/>
</dbReference>
<dbReference type="Proteomes" id="UP000826990">
    <property type="component" value="Chromosome"/>
</dbReference>
<proteinExistence type="predicted"/>
<dbReference type="AlphaFoldDB" id="A0AAQ0J9J0"/>
<evidence type="ECO:0000313" key="1">
    <source>
        <dbReference type="EMBL" id="QYD26113.1"/>
    </source>
</evidence>
<sequence>MLVLCRSISGKALPENVRIMGETDETDFSPLQPDQQYKVYGLMFFASRIDFLVCPPSGGPMWVPSNLFDVVEDEIPLGWGCVLTERSEGYADLSEAFGIHSICGYLELIRSYSHYVGILERDPEELKVFYSQ</sequence>
<gene>
    <name evidence="1" type="ORF">KZX48_19205</name>
</gene>